<name>A0AAD8M947_9APIA</name>
<dbReference type="GO" id="GO:0005634">
    <property type="term" value="C:nucleus"/>
    <property type="evidence" value="ECO:0007669"/>
    <property type="project" value="UniProtKB-SubCell"/>
</dbReference>
<dbReference type="InterPro" id="IPR057625">
    <property type="entry name" value="TPR1-6-like_ubiquitin"/>
</dbReference>
<feature type="region of interest" description="Disordered" evidence="4">
    <location>
        <begin position="679"/>
        <end position="699"/>
    </location>
</feature>
<feature type="compositionally biased region" description="Basic and acidic residues" evidence="4">
    <location>
        <begin position="372"/>
        <end position="383"/>
    </location>
</feature>
<dbReference type="Pfam" id="PF00249">
    <property type="entry name" value="Myb_DNA-binding"/>
    <property type="match status" value="1"/>
</dbReference>
<feature type="domain" description="HTH myb-type" evidence="6">
    <location>
        <begin position="590"/>
        <end position="649"/>
    </location>
</feature>
<reference evidence="7" key="1">
    <citation type="submission" date="2023-02" db="EMBL/GenBank/DDBJ databases">
        <title>Genome of toxic invasive species Heracleum sosnowskyi carries increased number of genes despite the absence of recent whole-genome duplications.</title>
        <authorList>
            <person name="Schelkunov M."/>
            <person name="Shtratnikova V."/>
            <person name="Makarenko M."/>
            <person name="Klepikova A."/>
            <person name="Omelchenko D."/>
            <person name="Novikova G."/>
            <person name="Obukhova E."/>
            <person name="Bogdanov V."/>
            <person name="Penin A."/>
            <person name="Logacheva M."/>
        </authorList>
    </citation>
    <scope>NUCLEOTIDE SEQUENCE</scope>
    <source>
        <strain evidence="7">Hsosn_3</strain>
        <tissue evidence="7">Leaf</tissue>
    </source>
</reference>
<keyword evidence="2" id="KW-0238">DNA-binding</keyword>
<feature type="region of interest" description="Disordered" evidence="4">
    <location>
        <begin position="360"/>
        <end position="383"/>
    </location>
</feature>
<dbReference type="SMART" id="SM00717">
    <property type="entry name" value="SANT"/>
    <property type="match status" value="1"/>
</dbReference>
<protein>
    <submittedName>
        <fullName evidence="7">Telomere repeat-binding protein 5</fullName>
    </submittedName>
</protein>
<dbReference type="SUPFAM" id="SSF54236">
    <property type="entry name" value="Ubiquitin-like"/>
    <property type="match status" value="1"/>
</dbReference>
<dbReference type="PANTHER" id="PTHR21717">
    <property type="entry name" value="TELOMERIC REPEAT BINDING PROTEIN"/>
    <property type="match status" value="1"/>
</dbReference>
<comment type="subcellular location">
    <subcellularLocation>
        <location evidence="1">Nucleus</location>
    </subcellularLocation>
</comment>
<dbReference type="SUPFAM" id="SSF46689">
    <property type="entry name" value="Homeodomain-like"/>
    <property type="match status" value="1"/>
</dbReference>
<reference evidence="7" key="2">
    <citation type="submission" date="2023-05" db="EMBL/GenBank/DDBJ databases">
        <authorList>
            <person name="Schelkunov M.I."/>
        </authorList>
    </citation>
    <scope>NUCLEOTIDE SEQUENCE</scope>
    <source>
        <strain evidence="7">Hsosn_3</strain>
        <tissue evidence="7">Leaf</tissue>
    </source>
</reference>
<accession>A0AAD8M947</accession>
<proteinExistence type="predicted"/>
<dbReference type="InterPro" id="IPR017930">
    <property type="entry name" value="Myb_dom"/>
</dbReference>
<keyword evidence="8" id="KW-1185">Reference proteome</keyword>
<evidence type="ECO:0000313" key="7">
    <source>
        <dbReference type="EMBL" id="KAK1364174.1"/>
    </source>
</evidence>
<evidence type="ECO:0000256" key="3">
    <source>
        <dbReference type="ARBA" id="ARBA00023242"/>
    </source>
</evidence>
<dbReference type="PROSITE" id="PS51294">
    <property type="entry name" value="HTH_MYB"/>
    <property type="match status" value="1"/>
</dbReference>
<dbReference type="InterPro" id="IPR009057">
    <property type="entry name" value="Homeodomain-like_sf"/>
</dbReference>
<feature type="domain" description="Myb-like" evidence="5">
    <location>
        <begin position="590"/>
        <end position="645"/>
    </location>
</feature>
<organism evidence="7 8">
    <name type="scientific">Heracleum sosnowskyi</name>
    <dbReference type="NCBI Taxonomy" id="360622"/>
    <lineage>
        <taxon>Eukaryota</taxon>
        <taxon>Viridiplantae</taxon>
        <taxon>Streptophyta</taxon>
        <taxon>Embryophyta</taxon>
        <taxon>Tracheophyta</taxon>
        <taxon>Spermatophyta</taxon>
        <taxon>Magnoliopsida</taxon>
        <taxon>eudicotyledons</taxon>
        <taxon>Gunneridae</taxon>
        <taxon>Pentapetalae</taxon>
        <taxon>asterids</taxon>
        <taxon>campanulids</taxon>
        <taxon>Apiales</taxon>
        <taxon>Apiaceae</taxon>
        <taxon>Apioideae</taxon>
        <taxon>apioid superclade</taxon>
        <taxon>Tordylieae</taxon>
        <taxon>Tordyliinae</taxon>
        <taxon>Heracleum</taxon>
    </lineage>
</organism>
<dbReference type="EMBL" id="JAUIZM010000009">
    <property type="protein sequence ID" value="KAK1364174.1"/>
    <property type="molecule type" value="Genomic_DNA"/>
</dbReference>
<evidence type="ECO:0000259" key="5">
    <source>
        <dbReference type="PROSITE" id="PS50090"/>
    </source>
</evidence>
<evidence type="ECO:0000256" key="4">
    <source>
        <dbReference type="SAM" id="MobiDB-lite"/>
    </source>
</evidence>
<feature type="compositionally biased region" description="Polar residues" evidence="4">
    <location>
        <begin position="360"/>
        <end position="370"/>
    </location>
</feature>
<dbReference type="InterPro" id="IPR001005">
    <property type="entry name" value="SANT/Myb"/>
</dbReference>
<sequence length="699" mass="78142">MVLKKRQDYGFYGYQVPVVPRAPRSLRRRSFKKELLDDGQLCAFELLAAVAGKLLQESESSASSNVADRKVPLGTHKDGIKKEQVVEERIAKPESLDQESCIESVIVPESAAPECSTKSTLKELPRFGNVSVSEHISAVTNSDFLNKVSGDVKLKKCTSNNAAGSFPSKSEESFLGIGLLCDVNIGDKAQRISESVGKQNGHLNIGNCSGSKDPGDYHVHSTHKPIKSEGSIKFPSYKDRVPVTSFHKHGNNVKIVHRDDDENCLRSNNINTKMKASRPQSRVGYRRMKKLMESRNWRTSPKLIDYEFINTGRGDRPIYQKRKTINACEGYQHELHSKRRRLHDRRQMCHYRSAVAYDQQASSESISNSPEKAMKGDKSGTPLHRETGISSSDLGHKAPFHAKDPRVKFSIKSFKVPELYIEVPETATVGSLKMTVMEAVTAILEGGLHVGVVLQGQRVKDDNRTLQQIGISHSEDLDTLGFTLEPNFVQATSPISHKDAALLLPCEKHQELSRSPVPTLDSGFLKSSYDQVPVTNLENHVETNQEIVPYVTDVYTDVSVPKALVPIPPMNLNTLAIVPLNQKAKRSDLSQRRTRRPFSVSEVEALVEAVEKLGTGRWRDVKMRSFDDVNHRTYVDLKDKWKTLVHTASIAPQQRRGQPVPQDLLDRVLAAHAYWSQHQSKQHGKHQIEPLKLTGEVGV</sequence>
<keyword evidence="3" id="KW-0539">Nucleus</keyword>
<dbReference type="PANTHER" id="PTHR21717:SF78">
    <property type="entry name" value="TELOMERE REPEAT-BINDING PROTEIN 4-LIKE"/>
    <property type="match status" value="1"/>
</dbReference>
<dbReference type="InterPro" id="IPR029071">
    <property type="entry name" value="Ubiquitin-like_domsf"/>
</dbReference>
<evidence type="ECO:0000256" key="2">
    <source>
        <dbReference type="ARBA" id="ARBA00023125"/>
    </source>
</evidence>
<dbReference type="GO" id="GO:0042162">
    <property type="term" value="F:telomeric DNA binding"/>
    <property type="evidence" value="ECO:0007669"/>
    <property type="project" value="UniProtKB-ARBA"/>
</dbReference>
<evidence type="ECO:0000256" key="1">
    <source>
        <dbReference type="ARBA" id="ARBA00004123"/>
    </source>
</evidence>
<dbReference type="Pfam" id="PF23603">
    <property type="entry name" value="Ubiquitin_TPR1"/>
    <property type="match status" value="1"/>
</dbReference>
<dbReference type="CDD" id="cd11660">
    <property type="entry name" value="SANT_TRF"/>
    <property type="match status" value="1"/>
</dbReference>
<gene>
    <name evidence="7" type="ORF">POM88_039735</name>
</gene>
<dbReference type="AlphaFoldDB" id="A0AAD8M947"/>
<evidence type="ECO:0000259" key="6">
    <source>
        <dbReference type="PROSITE" id="PS51294"/>
    </source>
</evidence>
<dbReference type="Gene3D" id="1.10.246.220">
    <property type="match status" value="1"/>
</dbReference>
<dbReference type="PROSITE" id="PS50090">
    <property type="entry name" value="MYB_LIKE"/>
    <property type="match status" value="1"/>
</dbReference>
<dbReference type="Proteomes" id="UP001237642">
    <property type="component" value="Unassembled WGS sequence"/>
</dbReference>
<evidence type="ECO:0000313" key="8">
    <source>
        <dbReference type="Proteomes" id="UP001237642"/>
    </source>
</evidence>
<comment type="caution">
    <text evidence="7">The sequence shown here is derived from an EMBL/GenBank/DDBJ whole genome shotgun (WGS) entry which is preliminary data.</text>
</comment>
<dbReference type="InterPro" id="IPR031105">
    <property type="entry name" value="TRP_plant"/>
</dbReference>